<comment type="subcellular location">
    <subcellularLocation>
        <location evidence="1">Nucleus</location>
    </subcellularLocation>
</comment>
<dbReference type="GO" id="GO:0005681">
    <property type="term" value="C:spliceosomal complex"/>
    <property type="evidence" value="ECO:0007669"/>
    <property type="project" value="InterPro"/>
</dbReference>
<comment type="caution">
    <text evidence="8">The sequence shown here is derived from an EMBL/GenBank/DDBJ whole genome shotgun (WGS) entry which is preliminary data.</text>
</comment>
<name>A0A0E9NSA6_SAICN</name>
<dbReference type="SMART" id="SM00451">
    <property type="entry name" value="ZnF_U1"/>
    <property type="match status" value="1"/>
</dbReference>
<dbReference type="Pfam" id="PF12171">
    <property type="entry name" value="zf-C2H2_jaz"/>
    <property type="match status" value="1"/>
</dbReference>
<dbReference type="OrthoDB" id="2160351at2759"/>
<dbReference type="InterPro" id="IPR021966">
    <property type="entry name" value="SF3a60_bindingd"/>
</dbReference>
<dbReference type="OMA" id="GPKAFQK"/>
<dbReference type="GO" id="GO:0003723">
    <property type="term" value="F:RNA binding"/>
    <property type="evidence" value="ECO:0007669"/>
    <property type="project" value="InterPro"/>
</dbReference>
<evidence type="ECO:0000259" key="7">
    <source>
        <dbReference type="PROSITE" id="PS00028"/>
    </source>
</evidence>
<keyword evidence="2" id="KW-0479">Metal-binding</keyword>
<dbReference type="GO" id="GO:0000398">
    <property type="term" value="P:mRNA splicing, via spliceosome"/>
    <property type="evidence" value="ECO:0007669"/>
    <property type="project" value="InterPro"/>
</dbReference>
<evidence type="ECO:0000313" key="9">
    <source>
        <dbReference type="Proteomes" id="UP000033140"/>
    </source>
</evidence>
<evidence type="ECO:0000256" key="5">
    <source>
        <dbReference type="ARBA" id="ARBA00023242"/>
    </source>
</evidence>
<dbReference type="GO" id="GO:0008270">
    <property type="term" value="F:zinc ion binding"/>
    <property type="evidence" value="ECO:0007669"/>
    <property type="project" value="UniProtKB-KW"/>
</dbReference>
<dbReference type="STRING" id="698492.A0A0E9NSA6"/>
<dbReference type="PANTHER" id="PTHR12786">
    <property type="entry name" value="SPLICING FACTOR SF3A-RELATED"/>
    <property type="match status" value="1"/>
</dbReference>
<dbReference type="InterPro" id="IPR024598">
    <property type="entry name" value="SF3a60/Prp9_C"/>
</dbReference>
<keyword evidence="5" id="KW-0539">Nucleus</keyword>
<dbReference type="RefSeq" id="XP_019025291.1">
    <property type="nucleotide sequence ID" value="XM_019170108.1"/>
</dbReference>
<organism evidence="8 9">
    <name type="scientific">Saitoella complicata (strain BCRC 22490 / CBS 7301 / JCM 7358 / NBRC 10748 / NRRL Y-17804)</name>
    <dbReference type="NCBI Taxonomy" id="698492"/>
    <lineage>
        <taxon>Eukaryota</taxon>
        <taxon>Fungi</taxon>
        <taxon>Dikarya</taxon>
        <taxon>Ascomycota</taxon>
        <taxon>Taphrinomycotina</taxon>
        <taxon>Taphrinomycotina incertae sedis</taxon>
        <taxon>Saitoella</taxon>
    </lineage>
</organism>
<reference evidence="8 9" key="3">
    <citation type="journal article" date="2015" name="Genome Announc.">
        <title>Draft Genome Sequence of the Archiascomycetous Yeast Saitoella complicata.</title>
        <authorList>
            <person name="Yamauchi K."/>
            <person name="Kondo S."/>
            <person name="Hamamoto M."/>
            <person name="Takahashi Y."/>
            <person name="Ogura Y."/>
            <person name="Hayashi T."/>
            <person name="Nishida H."/>
        </authorList>
    </citation>
    <scope>NUCLEOTIDE SEQUENCE [LARGE SCALE GENOMIC DNA]</scope>
    <source>
        <strain evidence="8 9">NRRL Y-17804</strain>
    </source>
</reference>
<reference evidence="8 9" key="1">
    <citation type="journal article" date="2011" name="J. Gen. Appl. Microbiol.">
        <title>Draft genome sequencing of the enigmatic yeast Saitoella complicata.</title>
        <authorList>
            <person name="Nishida H."/>
            <person name="Hamamoto M."/>
            <person name="Sugiyama J."/>
        </authorList>
    </citation>
    <scope>NUCLEOTIDE SEQUENCE [LARGE SCALE GENOMIC DNA]</scope>
    <source>
        <strain evidence="8 9">NRRL Y-17804</strain>
    </source>
</reference>
<feature type="region of interest" description="Disordered" evidence="6">
    <location>
        <begin position="314"/>
        <end position="358"/>
    </location>
</feature>
<dbReference type="InterPro" id="IPR022755">
    <property type="entry name" value="Znf_C2H2_jaz"/>
</dbReference>
<dbReference type="InterPro" id="IPR051421">
    <property type="entry name" value="RNA_Proc_DNA_Dmg_Regulator"/>
</dbReference>
<gene>
    <name evidence="8" type="ORF">G7K_6404-t1</name>
</gene>
<dbReference type="SUPFAM" id="SSF57667">
    <property type="entry name" value="beta-beta-alpha zinc fingers"/>
    <property type="match status" value="1"/>
</dbReference>
<feature type="region of interest" description="Disordered" evidence="6">
    <location>
        <begin position="266"/>
        <end position="294"/>
    </location>
</feature>
<evidence type="ECO:0000256" key="3">
    <source>
        <dbReference type="ARBA" id="ARBA00022771"/>
    </source>
</evidence>
<evidence type="ECO:0000256" key="1">
    <source>
        <dbReference type="ARBA" id="ARBA00004123"/>
    </source>
</evidence>
<sequence length="484" mass="55468">METLLERTRGAHESIERFEQAIVDRLAENPRTVRGRLANEHQVADLLGRIKQSSQSLIDAYADADGAHAKEVEALSGPDPFAEFYKQLKDVKDFHRKYPNETAEDLEQQLRKRSRDEFEESEVDRLFSGEEGNGRFFDLYTLHEEYVNLKGIKPTPYLRYLDIYDDFTIVPRQNKTDSYFKYVGALKDYLASFFKRVKPLENHEKVLAKISDDFAREWEEGTLPAWKDDPTAPAAATSEGIYCDACEKYYSKQTVYDAHLNSKKHKKAAGARGDGNVAGEAAKTPSKPRDTKHRAIAEREYIVAKLSEILMKQRQDTKTNVERKQSLTDTERRAELDAVDEGAVEGAEDKDDDSDDEERIYNPLKLPLGWDGKPIPYWLYKLHGLGVEYSCEICGGHVYRGRKEYERHFMEGRHVYGLRCLGIPASHLFKEITSIADATALWAKLKTERRDVDMKKDAAVEMEDDEGNVMSEKVYNDLKNQGLL</sequence>
<feature type="compositionally biased region" description="Acidic residues" evidence="6">
    <location>
        <begin position="337"/>
        <end position="358"/>
    </location>
</feature>
<proteinExistence type="predicted"/>
<dbReference type="Pfam" id="PF11931">
    <property type="entry name" value="SF3a60_Prp9_C"/>
    <property type="match status" value="1"/>
</dbReference>
<evidence type="ECO:0000256" key="6">
    <source>
        <dbReference type="SAM" id="MobiDB-lite"/>
    </source>
</evidence>
<reference evidence="8 9" key="2">
    <citation type="journal article" date="2014" name="J. Gen. Appl. Microbiol.">
        <title>The early diverging ascomycetous budding yeast Saitoella complicata has three histone deacetylases belonging to the Clr6, Hos2, and Rpd3 lineages.</title>
        <authorList>
            <person name="Nishida H."/>
            <person name="Matsumoto T."/>
            <person name="Kondo S."/>
            <person name="Hamamoto M."/>
            <person name="Yoshikawa H."/>
        </authorList>
    </citation>
    <scope>NUCLEOTIDE SEQUENCE [LARGE SCALE GENOMIC DNA]</scope>
    <source>
        <strain evidence="8 9">NRRL Y-17804</strain>
    </source>
</reference>
<dbReference type="Pfam" id="PF16837">
    <property type="entry name" value="SF3A3"/>
    <property type="match status" value="1"/>
</dbReference>
<dbReference type="EMBL" id="BACD03000065">
    <property type="protein sequence ID" value="GAO52325.1"/>
    <property type="molecule type" value="Genomic_DNA"/>
</dbReference>
<accession>A0A0E9NSA6</accession>
<dbReference type="InterPro" id="IPR003604">
    <property type="entry name" value="Matrin/U1-like-C_Znf_C2H2"/>
</dbReference>
<keyword evidence="9" id="KW-1185">Reference proteome</keyword>
<dbReference type="InterPro" id="IPR031774">
    <property type="entry name" value="SF3A3_dom"/>
</dbReference>
<keyword evidence="4" id="KW-0862">Zinc</keyword>
<feature type="domain" description="C2H2-type" evidence="7">
    <location>
        <begin position="243"/>
        <end position="265"/>
    </location>
</feature>
<dbReference type="InterPro" id="IPR013087">
    <property type="entry name" value="Znf_C2H2_type"/>
</dbReference>
<evidence type="ECO:0000256" key="2">
    <source>
        <dbReference type="ARBA" id="ARBA00022723"/>
    </source>
</evidence>
<evidence type="ECO:0000313" key="8">
    <source>
        <dbReference type="EMBL" id="GAO52325.1"/>
    </source>
</evidence>
<feature type="compositionally biased region" description="Basic and acidic residues" evidence="6">
    <location>
        <begin position="314"/>
        <end position="336"/>
    </location>
</feature>
<dbReference type="Gene3D" id="3.30.160.60">
    <property type="entry name" value="Classic Zinc Finger"/>
    <property type="match status" value="1"/>
</dbReference>
<protein>
    <recommendedName>
        <fullName evidence="7">C2H2-type domain-containing protein</fullName>
    </recommendedName>
</protein>
<dbReference type="PROSITE" id="PS00028">
    <property type="entry name" value="ZINC_FINGER_C2H2_1"/>
    <property type="match status" value="1"/>
</dbReference>
<dbReference type="SMART" id="SM00355">
    <property type="entry name" value="ZnF_C2H2"/>
    <property type="match status" value="2"/>
</dbReference>
<dbReference type="AlphaFoldDB" id="A0A0E9NSA6"/>
<dbReference type="InterPro" id="IPR036236">
    <property type="entry name" value="Znf_C2H2_sf"/>
</dbReference>
<dbReference type="PANTHER" id="PTHR12786:SF2">
    <property type="entry name" value="SPLICING FACTOR 3A SUBUNIT 3"/>
    <property type="match status" value="1"/>
</dbReference>
<dbReference type="Proteomes" id="UP000033140">
    <property type="component" value="Unassembled WGS sequence"/>
</dbReference>
<dbReference type="Pfam" id="PF12108">
    <property type="entry name" value="SF3a60_bindingd"/>
    <property type="match status" value="1"/>
</dbReference>
<keyword evidence="3" id="KW-0863">Zinc-finger</keyword>
<evidence type="ECO:0000256" key="4">
    <source>
        <dbReference type="ARBA" id="ARBA00022833"/>
    </source>
</evidence>